<evidence type="ECO:0000313" key="2">
    <source>
        <dbReference type="EMBL" id="TRM65765.1"/>
    </source>
</evidence>
<dbReference type="PANTHER" id="PTHR47551">
    <property type="entry name" value="TUBULIN--TYROSINE LIGASE PBY1-RELATED"/>
    <property type="match status" value="1"/>
</dbReference>
<dbReference type="STRING" id="97359.A0A550CLS9"/>
<keyword evidence="2" id="KW-0436">Ligase</keyword>
<dbReference type="Gene3D" id="3.30.470.20">
    <property type="entry name" value="ATP-grasp fold, B domain"/>
    <property type="match status" value="1"/>
</dbReference>
<protein>
    <submittedName>
        <fullName evidence="2">Tubulin-tyrosine ligase family-domain-containing protein</fullName>
    </submittedName>
</protein>
<evidence type="ECO:0000256" key="1">
    <source>
        <dbReference type="SAM" id="MobiDB-lite"/>
    </source>
</evidence>
<dbReference type="SUPFAM" id="SSF56059">
    <property type="entry name" value="Glutathione synthetase ATP-binding domain-like"/>
    <property type="match status" value="1"/>
</dbReference>
<dbReference type="PANTHER" id="PTHR47551:SF1">
    <property type="entry name" value="TUBULIN--TYROSINE LIGASE PBY1-RELATED"/>
    <property type="match status" value="1"/>
</dbReference>
<dbReference type="AlphaFoldDB" id="A0A550CLS9"/>
<name>A0A550CLS9_9AGAR</name>
<dbReference type="Pfam" id="PF03133">
    <property type="entry name" value="TTL"/>
    <property type="match status" value="1"/>
</dbReference>
<feature type="region of interest" description="Disordered" evidence="1">
    <location>
        <begin position="429"/>
        <end position="474"/>
    </location>
</feature>
<dbReference type="EMBL" id="VDMD01000004">
    <property type="protein sequence ID" value="TRM65765.1"/>
    <property type="molecule type" value="Genomic_DNA"/>
</dbReference>
<reference evidence="2 3" key="1">
    <citation type="journal article" date="2019" name="New Phytol.">
        <title>Comparative genomics reveals unique wood-decay strategies and fruiting body development in the Schizophyllaceae.</title>
        <authorList>
            <person name="Almasi E."/>
            <person name="Sahu N."/>
            <person name="Krizsan K."/>
            <person name="Balint B."/>
            <person name="Kovacs G.M."/>
            <person name="Kiss B."/>
            <person name="Cseklye J."/>
            <person name="Drula E."/>
            <person name="Henrissat B."/>
            <person name="Nagy I."/>
            <person name="Chovatia M."/>
            <person name="Adam C."/>
            <person name="LaButti K."/>
            <person name="Lipzen A."/>
            <person name="Riley R."/>
            <person name="Grigoriev I.V."/>
            <person name="Nagy L.G."/>
        </authorList>
    </citation>
    <scope>NUCLEOTIDE SEQUENCE [LARGE SCALE GENOMIC DNA]</scope>
    <source>
        <strain evidence="2 3">NL-1724</strain>
    </source>
</reference>
<dbReference type="InterPro" id="IPR027746">
    <property type="entry name" value="TTL"/>
</dbReference>
<gene>
    <name evidence="2" type="ORF">BD626DRAFT_191777</name>
</gene>
<dbReference type="GO" id="GO:0000932">
    <property type="term" value="C:P-body"/>
    <property type="evidence" value="ECO:0007669"/>
    <property type="project" value="TreeGrafter"/>
</dbReference>
<dbReference type="OrthoDB" id="202825at2759"/>
<sequence length="483" mass="54334">MAKSDSTGVAFVTWPTAPFTQSLVLRAVQRLDPSPTVVASLAEVGPNSKVLQWSTYDEMDHELTHTRRSSVMASSYVIRKALIRKHFLSRTIHAYLTKNPESILRDASPRTYEIEISYADELDEIFADELYDLEQDLEEGRWWILKPGMADRGNGIRLFNSKQSLTKIFEEFEDDGSEDEEKDVGTGVVTSQLRHFVVQEYIDRPLLLDPRERPIDSAYTVPDKLEGHKFHLRVYCVASGSLTLYLYDRILALFSSVPYAPPKFTTDDDSLNLAPHLTNTSLQTHRGEEGVRLLDELVGCTILSGSDRSLSWDTAAATAFTQAHITDIIQQMTKILEETFKAAMGNPIHFQPIPNAFELFGVDFLVQHNFGLLQNSDNLSPFTVKLLEVNAEPAIELTGPRLAWILEDLFVAMARRCVQPFFEEGSEAEEEDGAALTLKKTVEGVEGKRERGAKDRESRAGTREHEGREAEHLITCLQEVRGG</sequence>
<proteinExistence type="predicted"/>
<keyword evidence="3" id="KW-1185">Reference proteome</keyword>
<comment type="caution">
    <text evidence="2">The sequence shown here is derived from an EMBL/GenBank/DDBJ whole genome shotgun (WGS) entry which is preliminary data.</text>
</comment>
<evidence type="ECO:0000313" key="3">
    <source>
        <dbReference type="Proteomes" id="UP000320762"/>
    </source>
</evidence>
<accession>A0A550CLS9</accession>
<organism evidence="2 3">
    <name type="scientific">Schizophyllum amplum</name>
    <dbReference type="NCBI Taxonomy" id="97359"/>
    <lineage>
        <taxon>Eukaryota</taxon>
        <taxon>Fungi</taxon>
        <taxon>Dikarya</taxon>
        <taxon>Basidiomycota</taxon>
        <taxon>Agaricomycotina</taxon>
        <taxon>Agaricomycetes</taxon>
        <taxon>Agaricomycetidae</taxon>
        <taxon>Agaricales</taxon>
        <taxon>Schizophyllaceae</taxon>
        <taxon>Schizophyllum</taxon>
    </lineage>
</organism>
<dbReference type="GO" id="GO:0016874">
    <property type="term" value="F:ligase activity"/>
    <property type="evidence" value="ECO:0007669"/>
    <property type="project" value="UniProtKB-KW"/>
</dbReference>
<dbReference type="InterPro" id="IPR004344">
    <property type="entry name" value="TTL/TTLL_fam"/>
</dbReference>
<dbReference type="Proteomes" id="UP000320762">
    <property type="component" value="Unassembled WGS sequence"/>
</dbReference>
<feature type="compositionally biased region" description="Basic and acidic residues" evidence="1">
    <location>
        <begin position="440"/>
        <end position="472"/>
    </location>
</feature>
<dbReference type="PROSITE" id="PS51221">
    <property type="entry name" value="TTL"/>
    <property type="match status" value="1"/>
</dbReference>